<reference evidence="2" key="1">
    <citation type="journal article" date="2022" name="Mol. Ecol. Resour.">
        <title>The genomes of chicory, endive, great burdock and yacon provide insights into Asteraceae palaeo-polyploidization history and plant inulin production.</title>
        <authorList>
            <person name="Fan W."/>
            <person name="Wang S."/>
            <person name="Wang H."/>
            <person name="Wang A."/>
            <person name="Jiang F."/>
            <person name="Liu H."/>
            <person name="Zhao H."/>
            <person name="Xu D."/>
            <person name="Zhang Y."/>
        </authorList>
    </citation>
    <scope>NUCLEOTIDE SEQUENCE [LARGE SCALE GENOMIC DNA]</scope>
    <source>
        <strain evidence="2">cv. Punajuju</strain>
    </source>
</reference>
<gene>
    <name evidence="1" type="ORF">L2E82_29223</name>
</gene>
<sequence length="162" mass="18009">MSTLTPSKKSSDHSSSSPKSKTSLLMIMRLKSVQELEHYAAYKAEETTKSVNHALKVAEDIRESATNTILNLHRQAEQINRTHMAAANIEQDFSRGYKLLGSLGVAKCGVKNRSSDVERCFSLCVKKRMRGLISNFIRLSKQHFTLGTCYSTPKPVRSTGSS</sequence>
<dbReference type="EMBL" id="CM042013">
    <property type="protein sequence ID" value="KAI3738935.1"/>
    <property type="molecule type" value="Genomic_DNA"/>
</dbReference>
<dbReference type="Proteomes" id="UP001055811">
    <property type="component" value="Linkage Group LG05"/>
</dbReference>
<organism evidence="1 2">
    <name type="scientific">Cichorium intybus</name>
    <name type="common">Chicory</name>
    <dbReference type="NCBI Taxonomy" id="13427"/>
    <lineage>
        <taxon>Eukaryota</taxon>
        <taxon>Viridiplantae</taxon>
        <taxon>Streptophyta</taxon>
        <taxon>Embryophyta</taxon>
        <taxon>Tracheophyta</taxon>
        <taxon>Spermatophyta</taxon>
        <taxon>Magnoliopsida</taxon>
        <taxon>eudicotyledons</taxon>
        <taxon>Gunneridae</taxon>
        <taxon>Pentapetalae</taxon>
        <taxon>asterids</taxon>
        <taxon>campanulids</taxon>
        <taxon>Asterales</taxon>
        <taxon>Asteraceae</taxon>
        <taxon>Cichorioideae</taxon>
        <taxon>Cichorieae</taxon>
        <taxon>Cichoriinae</taxon>
        <taxon>Cichorium</taxon>
    </lineage>
</organism>
<keyword evidence="2" id="KW-1185">Reference proteome</keyword>
<accession>A0ACB9CXL8</accession>
<reference evidence="1 2" key="2">
    <citation type="journal article" date="2022" name="Mol. Ecol. Resour.">
        <title>The genomes of chicory, endive, great burdock and yacon provide insights into Asteraceae paleo-polyploidization history and plant inulin production.</title>
        <authorList>
            <person name="Fan W."/>
            <person name="Wang S."/>
            <person name="Wang H."/>
            <person name="Wang A."/>
            <person name="Jiang F."/>
            <person name="Liu H."/>
            <person name="Zhao H."/>
            <person name="Xu D."/>
            <person name="Zhang Y."/>
        </authorList>
    </citation>
    <scope>NUCLEOTIDE SEQUENCE [LARGE SCALE GENOMIC DNA]</scope>
    <source>
        <strain evidence="2">cv. Punajuju</strain>
        <tissue evidence="1">Leaves</tissue>
    </source>
</reference>
<evidence type="ECO:0000313" key="2">
    <source>
        <dbReference type="Proteomes" id="UP001055811"/>
    </source>
</evidence>
<evidence type="ECO:0000313" key="1">
    <source>
        <dbReference type="EMBL" id="KAI3738935.1"/>
    </source>
</evidence>
<proteinExistence type="predicted"/>
<name>A0ACB9CXL8_CICIN</name>
<protein>
    <submittedName>
        <fullName evidence="1">Uncharacterized protein</fullName>
    </submittedName>
</protein>
<comment type="caution">
    <text evidence="1">The sequence shown here is derived from an EMBL/GenBank/DDBJ whole genome shotgun (WGS) entry which is preliminary data.</text>
</comment>